<dbReference type="RefSeq" id="WP_020074599.1">
    <property type="nucleotide sequence ID" value="NZ_JBKWRC010000003.1"/>
</dbReference>
<feature type="transmembrane region" description="Helical" evidence="2">
    <location>
        <begin position="105"/>
        <end position="123"/>
    </location>
</feature>
<feature type="region of interest" description="Disordered" evidence="1">
    <location>
        <begin position="1"/>
        <end position="31"/>
    </location>
</feature>
<feature type="compositionally biased region" description="Basic and acidic residues" evidence="1">
    <location>
        <begin position="1"/>
        <end position="11"/>
    </location>
</feature>
<evidence type="ECO:0000313" key="4">
    <source>
        <dbReference type="Proteomes" id="UP000754750"/>
    </source>
</evidence>
<comment type="caution">
    <text evidence="3">The sequence shown here is derived from an EMBL/GenBank/DDBJ whole genome shotgun (WGS) entry which is preliminary data.</text>
</comment>
<keyword evidence="2" id="KW-1133">Transmembrane helix</keyword>
<dbReference type="Proteomes" id="UP000754750">
    <property type="component" value="Unassembled WGS sequence"/>
</dbReference>
<keyword evidence="2" id="KW-0472">Membrane</keyword>
<dbReference type="AlphaFoldDB" id="A0A928KZM7"/>
<evidence type="ECO:0000313" key="3">
    <source>
        <dbReference type="EMBL" id="MBE6834387.1"/>
    </source>
</evidence>
<dbReference type="EMBL" id="SVNY01000007">
    <property type="protein sequence ID" value="MBE6834387.1"/>
    <property type="molecule type" value="Genomic_DNA"/>
</dbReference>
<protein>
    <recommendedName>
        <fullName evidence="5">YcxB-like protein domain-containing protein</fullName>
    </recommendedName>
</protein>
<sequence>MDDNHRTRSNEIDQAEQEETAEPPQSGHSQTLNLVADEDAAEYEEQQTGVRFSFVLRREEFYEALRRQESHSPAYKKKVRWLMLVGAVVVVCLILGIAMPQEGGRLLRVALLGALAGFFVWVSPRLRINGMAKQLTTGEEINVAVYPDEVAIAVGTNHWNIPLDDTAKMDLTQQLILLHSEGRSLVIPQRSIDPAIRADVLAILTAGTQKYE</sequence>
<evidence type="ECO:0008006" key="5">
    <source>
        <dbReference type="Google" id="ProtNLM"/>
    </source>
</evidence>
<proteinExistence type="predicted"/>
<accession>A0A928KZM7</accession>
<organism evidence="3 4">
    <name type="scientific">Faecalispora sporosphaeroides</name>
    <dbReference type="NCBI Taxonomy" id="1549"/>
    <lineage>
        <taxon>Bacteria</taxon>
        <taxon>Bacillati</taxon>
        <taxon>Bacillota</taxon>
        <taxon>Clostridia</taxon>
        <taxon>Eubacteriales</taxon>
        <taxon>Oscillospiraceae</taxon>
        <taxon>Faecalispora</taxon>
    </lineage>
</organism>
<evidence type="ECO:0000256" key="2">
    <source>
        <dbReference type="SAM" id="Phobius"/>
    </source>
</evidence>
<gene>
    <name evidence="3" type="ORF">E7512_12570</name>
</gene>
<evidence type="ECO:0000256" key="1">
    <source>
        <dbReference type="SAM" id="MobiDB-lite"/>
    </source>
</evidence>
<reference evidence="3" key="1">
    <citation type="submission" date="2019-04" db="EMBL/GenBank/DDBJ databases">
        <title>Evolution of Biomass-Degrading Anaerobic Consortia Revealed by Metagenomics.</title>
        <authorList>
            <person name="Peng X."/>
        </authorList>
    </citation>
    <scope>NUCLEOTIDE SEQUENCE</scope>
    <source>
        <strain evidence="3">SIG551</strain>
    </source>
</reference>
<name>A0A928KZM7_9FIRM</name>
<keyword evidence="2" id="KW-0812">Transmembrane</keyword>
<feature type="transmembrane region" description="Helical" evidence="2">
    <location>
        <begin position="81"/>
        <end position="99"/>
    </location>
</feature>